<keyword evidence="1" id="KW-0067">ATP-binding</keyword>
<accession>A0A3M9LDS5</accession>
<organism evidence="1 2">
    <name type="scientific">Methanohalophilus portucalensis FDF-1</name>
    <dbReference type="NCBI Taxonomy" id="523843"/>
    <lineage>
        <taxon>Archaea</taxon>
        <taxon>Methanobacteriati</taxon>
        <taxon>Methanobacteriota</taxon>
        <taxon>Stenosarchaea group</taxon>
        <taxon>Methanomicrobia</taxon>
        <taxon>Methanosarcinales</taxon>
        <taxon>Methanosarcinaceae</taxon>
        <taxon>Methanohalophilus</taxon>
    </lineage>
</organism>
<proteinExistence type="predicted"/>
<dbReference type="Gene3D" id="3.30.565.10">
    <property type="entry name" value="Histidine kinase-like ATPase, C-terminal domain"/>
    <property type="match status" value="1"/>
</dbReference>
<dbReference type="Proteomes" id="UP000278252">
    <property type="component" value="Unassembled WGS sequence"/>
</dbReference>
<comment type="caution">
    <text evidence="1">The sequence shown here is derived from an EMBL/GenBank/DDBJ whole genome shotgun (WGS) entry which is preliminary data.</text>
</comment>
<name>A0A3M9LDS5_9EURY</name>
<dbReference type="SUPFAM" id="SSF55874">
    <property type="entry name" value="ATPase domain of HSP90 chaperone/DNA topoisomerase II/histidine kinase"/>
    <property type="match status" value="1"/>
</dbReference>
<evidence type="ECO:0000313" key="1">
    <source>
        <dbReference type="EMBL" id="RNI11127.1"/>
    </source>
</evidence>
<dbReference type="EMBL" id="RJJH01000011">
    <property type="protein sequence ID" value="RNI11127.1"/>
    <property type="molecule type" value="Genomic_DNA"/>
</dbReference>
<dbReference type="GO" id="GO:0005524">
    <property type="term" value="F:ATP binding"/>
    <property type="evidence" value="ECO:0007669"/>
    <property type="project" value="UniProtKB-KW"/>
</dbReference>
<gene>
    <name evidence="1" type="ORF">EFE41_06055</name>
</gene>
<dbReference type="InterPro" id="IPR036890">
    <property type="entry name" value="HATPase_C_sf"/>
</dbReference>
<evidence type="ECO:0000313" key="2">
    <source>
        <dbReference type="Proteomes" id="UP000278252"/>
    </source>
</evidence>
<protein>
    <submittedName>
        <fullName evidence="1">ATP-binding protein</fullName>
    </submittedName>
</protein>
<reference evidence="1 2" key="1">
    <citation type="submission" date="2018-10" db="EMBL/GenBank/DDBJ databases">
        <title>Cultivation of a novel Methanohalophilus strain from Kebrit Deep of the Red Sea and a genomic comparison of members of the genus Methanohalophilus.</title>
        <authorList>
            <person name="Guan Y."/>
            <person name="Ngugi D.K."/>
            <person name="Stingl U."/>
        </authorList>
    </citation>
    <scope>NUCLEOTIDE SEQUENCE [LARGE SCALE GENOMIC DNA]</scope>
    <source>
        <strain evidence="1 2">DSM 7471</strain>
    </source>
</reference>
<keyword evidence="1" id="KW-0547">Nucleotide-binding</keyword>
<dbReference type="AlphaFoldDB" id="A0A3M9LDS5"/>
<sequence>MANLKVLPFQLHFPPKYYLDENTKKIFRHRIGFIRCKKMVELHGEKVWVKSQYGKYSVFGFNLPLNLNDKNLQ</sequence>